<evidence type="ECO:0000313" key="7">
    <source>
        <dbReference type="Proteomes" id="UP000214610"/>
    </source>
</evidence>
<dbReference type="PANTHER" id="PTHR43643">
    <property type="entry name" value="HISTIDINOL-PHOSPHATE AMINOTRANSFERASE 2"/>
    <property type="match status" value="1"/>
</dbReference>
<dbReference type="GO" id="GO:0008483">
    <property type="term" value="F:transaminase activity"/>
    <property type="evidence" value="ECO:0007669"/>
    <property type="project" value="UniProtKB-KW"/>
</dbReference>
<dbReference type="InterPro" id="IPR015424">
    <property type="entry name" value="PyrdxlP-dep_Trfase"/>
</dbReference>
<dbReference type="InterPro" id="IPR050106">
    <property type="entry name" value="HistidinolP_aminotransfase"/>
</dbReference>
<evidence type="ECO:0000313" key="6">
    <source>
        <dbReference type="EMBL" id="OXE51357.1"/>
    </source>
</evidence>
<dbReference type="Gene3D" id="3.40.640.10">
    <property type="entry name" value="Type I PLP-dependent aspartate aminotransferase-like (Major domain)"/>
    <property type="match status" value="1"/>
</dbReference>
<dbReference type="AlphaFoldDB" id="A0A227KU19"/>
<sequence length="365" mass="40597">MLFGSAMDATVAAEPEFTPPTAKKPMLLCFNENPLGLSDGAKKAIEESTSRASRYPFAQVGAIKKELAQYMGTQPDNLLLTHGSAEAIRASVEAYNVPGKTVFVYPELTYSDGADVAKRNHIPVKTVKMGPNWSIDLAALRKLAAQQAKSKHVIVYIVNPNNPTSTIVNTQALFDWIKTKPKNTFFILDEAYAEFVNDPSFKSAGELIKEGYNNLVVLKTFSKIFAMAGMRLGFAYAAPAVIDNIENHVAYEVMMNQATLAAATAELKDKEFLAKSKAMNDESRKILLATLDELHIPYLPSETNFVFMDLKVPLKPFADRMKEEHILVGRPFPPATQWCRVSLGTPDEMKYFVQKLKEFRQKGFI</sequence>
<keyword evidence="3 6" id="KW-0808">Transferase</keyword>
<evidence type="ECO:0000256" key="4">
    <source>
        <dbReference type="ARBA" id="ARBA00022898"/>
    </source>
</evidence>
<reference evidence="7" key="1">
    <citation type="submission" date="2017-05" db="EMBL/GenBank/DDBJ databases">
        <title>Improved OligoMM genomes.</title>
        <authorList>
            <person name="Garzetti D."/>
        </authorList>
    </citation>
    <scope>NUCLEOTIDE SEQUENCE [LARGE SCALE GENOMIC DNA]</scope>
    <source>
        <strain evidence="7">YL45</strain>
    </source>
</reference>
<dbReference type="EMBL" id="NHMP01000001">
    <property type="protein sequence ID" value="OXE51357.1"/>
    <property type="molecule type" value="Genomic_DNA"/>
</dbReference>
<dbReference type="SUPFAM" id="SSF53383">
    <property type="entry name" value="PLP-dependent transferases"/>
    <property type="match status" value="1"/>
</dbReference>
<name>A0A227KU19_9BURK</name>
<dbReference type="Gene3D" id="3.90.1150.10">
    <property type="entry name" value="Aspartate Aminotransferase, domain 1"/>
    <property type="match status" value="1"/>
</dbReference>
<protein>
    <submittedName>
        <fullName evidence="6">Histidinol phosphate aminotransferase</fullName>
    </submittedName>
</protein>
<accession>A0A227KU19</accession>
<proteinExistence type="inferred from homology"/>
<dbReference type="PANTHER" id="PTHR43643:SF3">
    <property type="entry name" value="HISTIDINOL-PHOSPHATE AMINOTRANSFERASE"/>
    <property type="match status" value="1"/>
</dbReference>
<dbReference type="RefSeq" id="WP_066595636.1">
    <property type="nucleotide sequence ID" value="NZ_CAPRCS010000062.1"/>
</dbReference>
<dbReference type="CDD" id="cd00609">
    <property type="entry name" value="AAT_like"/>
    <property type="match status" value="1"/>
</dbReference>
<dbReference type="GO" id="GO:0030170">
    <property type="term" value="F:pyridoxal phosphate binding"/>
    <property type="evidence" value="ECO:0007669"/>
    <property type="project" value="InterPro"/>
</dbReference>
<evidence type="ECO:0000259" key="5">
    <source>
        <dbReference type="Pfam" id="PF00155"/>
    </source>
</evidence>
<gene>
    <name evidence="6" type="ORF">ADH67_02885</name>
</gene>
<comment type="caution">
    <text evidence="6">The sequence shown here is derived from an EMBL/GenBank/DDBJ whole genome shotgun (WGS) entry which is preliminary data.</text>
</comment>
<keyword evidence="4" id="KW-0663">Pyridoxal phosphate</keyword>
<evidence type="ECO:0000256" key="3">
    <source>
        <dbReference type="ARBA" id="ARBA00022679"/>
    </source>
</evidence>
<keyword evidence="2 6" id="KW-0032">Aminotransferase</keyword>
<feature type="domain" description="Aminotransferase class I/classII large" evidence="5">
    <location>
        <begin position="24"/>
        <end position="356"/>
    </location>
</feature>
<dbReference type="InterPro" id="IPR004839">
    <property type="entry name" value="Aminotransferase_I/II_large"/>
</dbReference>
<comment type="similarity">
    <text evidence="1">Belongs to the class-II pyridoxal-phosphate-dependent aminotransferase family. Histidinol-phosphate aminotransferase subfamily.</text>
</comment>
<dbReference type="InterPro" id="IPR015422">
    <property type="entry name" value="PyrdxlP-dep_Trfase_small"/>
</dbReference>
<evidence type="ECO:0000256" key="2">
    <source>
        <dbReference type="ARBA" id="ARBA00022576"/>
    </source>
</evidence>
<organism evidence="6 7">
    <name type="scientific">Turicimonas muris</name>
    <dbReference type="NCBI Taxonomy" id="1796652"/>
    <lineage>
        <taxon>Bacteria</taxon>
        <taxon>Pseudomonadati</taxon>
        <taxon>Pseudomonadota</taxon>
        <taxon>Betaproteobacteria</taxon>
        <taxon>Burkholderiales</taxon>
        <taxon>Sutterellaceae</taxon>
        <taxon>Turicimonas</taxon>
    </lineage>
</organism>
<keyword evidence="7" id="KW-1185">Reference proteome</keyword>
<dbReference type="Proteomes" id="UP000214610">
    <property type="component" value="Unassembled WGS sequence"/>
</dbReference>
<dbReference type="InterPro" id="IPR015421">
    <property type="entry name" value="PyrdxlP-dep_Trfase_major"/>
</dbReference>
<evidence type="ECO:0000256" key="1">
    <source>
        <dbReference type="ARBA" id="ARBA00007970"/>
    </source>
</evidence>
<dbReference type="Pfam" id="PF00155">
    <property type="entry name" value="Aminotran_1_2"/>
    <property type="match status" value="1"/>
</dbReference>